<dbReference type="SUPFAM" id="SSF51197">
    <property type="entry name" value="Clavaminate synthase-like"/>
    <property type="match status" value="1"/>
</dbReference>
<evidence type="ECO:0000256" key="8">
    <source>
        <dbReference type="ARBA" id="ARBA00023004"/>
    </source>
</evidence>
<evidence type="ECO:0000256" key="9">
    <source>
        <dbReference type="ARBA" id="ARBA00023268"/>
    </source>
</evidence>
<feature type="domain" description="Fe2OG dioxygenase" evidence="16">
    <location>
        <begin position="215"/>
        <end position="326"/>
    </location>
</feature>
<keyword evidence="6" id="KW-0862">Zinc</keyword>
<reference evidence="17" key="1">
    <citation type="submission" date="2020-11" db="EMBL/GenBank/DDBJ databases">
        <authorList>
            <person name="Tran Van P."/>
        </authorList>
    </citation>
    <scope>NUCLEOTIDE SEQUENCE</scope>
</reference>
<feature type="domain" description="RRM" evidence="15">
    <location>
        <begin position="31"/>
        <end position="106"/>
    </location>
</feature>
<dbReference type="Pfam" id="PF08241">
    <property type="entry name" value="Methyltransf_11"/>
    <property type="match status" value="1"/>
</dbReference>
<comment type="cofactor">
    <cofactor evidence="1">
        <name>Fe(2+)</name>
        <dbReference type="ChEBI" id="CHEBI:29033"/>
    </cofactor>
</comment>
<dbReference type="EMBL" id="OA885732">
    <property type="protein sequence ID" value="CAD7282297.1"/>
    <property type="molecule type" value="Genomic_DNA"/>
</dbReference>
<dbReference type="Gene3D" id="3.30.70.330">
    <property type="match status" value="1"/>
</dbReference>
<dbReference type="Pfam" id="PF13532">
    <property type="entry name" value="2OG-FeII_Oxy_2"/>
    <property type="match status" value="1"/>
</dbReference>
<evidence type="ECO:0000256" key="14">
    <source>
        <dbReference type="PROSITE-ProRule" id="PRU00176"/>
    </source>
</evidence>
<dbReference type="GO" id="GO:0030488">
    <property type="term" value="P:tRNA methylation"/>
    <property type="evidence" value="ECO:0007669"/>
    <property type="project" value="TreeGrafter"/>
</dbReference>
<protein>
    <recommendedName>
        <fullName evidence="3">tRNA (carboxymethyluridine(34)-5-O)-methyltransferase</fullName>
        <ecNumber evidence="3">2.1.1.229</ecNumber>
    </recommendedName>
    <alternativeName>
        <fullName evidence="12">Alkylated DNA repair protein alkB homolog 8</fullName>
    </alternativeName>
    <alternativeName>
        <fullName evidence="13">S-adenosyl-L-methionine-dependent tRNA methyltransferase ALKBH8</fullName>
    </alternativeName>
</protein>
<dbReference type="PROSITE" id="PS51471">
    <property type="entry name" value="FE2OG_OXY"/>
    <property type="match status" value="1"/>
</dbReference>
<evidence type="ECO:0000256" key="3">
    <source>
        <dbReference type="ARBA" id="ARBA00012808"/>
    </source>
</evidence>
<keyword evidence="7 14" id="KW-0694">RNA-binding</keyword>
<evidence type="ECO:0000256" key="4">
    <source>
        <dbReference type="ARBA" id="ARBA00022603"/>
    </source>
</evidence>
<dbReference type="PROSITE" id="PS50102">
    <property type="entry name" value="RRM"/>
    <property type="match status" value="1"/>
</dbReference>
<dbReference type="SMART" id="SM00360">
    <property type="entry name" value="RRM"/>
    <property type="match status" value="1"/>
</dbReference>
<dbReference type="GO" id="GO:0106335">
    <property type="term" value="F:tRNA (5-carboxymethyluridine(34)-5-O)-methyltransferase activity"/>
    <property type="evidence" value="ECO:0007669"/>
    <property type="project" value="UniProtKB-EC"/>
</dbReference>
<evidence type="ECO:0000256" key="2">
    <source>
        <dbReference type="ARBA" id="ARBA00007879"/>
    </source>
</evidence>
<dbReference type="GO" id="GO:0008757">
    <property type="term" value="F:S-adenosylmethionine-dependent methyltransferase activity"/>
    <property type="evidence" value="ECO:0007669"/>
    <property type="project" value="InterPro"/>
</dbReference>
<sequence>MDAKKRARKQTRVLAAIRRDLGISGSDKPTEFVCICNAGLMNGLSEEEFLQLFLRFGSVENVIMPTNKSYAFAVMKSVESAVKAVQSINNCETMDRRTLYAAFVDSVPDLRDQCVFDPPPGLDIIEDFLVDEEEEELLAWVDQVSDSKNDLDDSTSFCIITVGSSLKHRRVLHFGYEFNYATNAVDPEKPLPDKAIPKICLKFVKKFPGIDEANLPDQLTVNVYEPGQGIPNHVDTHSPFSGPIFSLSLGSPVVMQFRHQNRPAVQDRSVVLNRKSLTIFRGESRYLWSHGIVPRKLDLVKSRSNVGGVTVLERGRRMSLTFRKVNPSGICNCDYPAQCDYQNSRVGNVEESLEINEDADALERVAEELERNHVLKVYNSIADHFHKTRSKAWPGIVKFLDSLPPHSLIVDVGCGNGKYVSIRPDLTMIGFDVTLGLLRNAQEKGEVFQSDCLAIGARSDSFDAAICIAVVHHFATESRRRLALKEILRILKPGAKGLVYVWAKEQELKNLKSYYLKTRKKNKPISESVPVVEEIFARCEVSSGTVKLPVHKNRSNFKHSDLLVPWTLKKMEDGGFDKPEELNESSKIHHRFYHVFSRGELFRLAETVEGLVIDDVYYEEGNWCLVFSKK</sequence>
<dbReference type="InterPro" id="IPR005123">
    <property type="entry name" value="Oxoglu/Fe-dep_dioxygenase_dom"/>
</dbReference>
<dbReference type="EC" id="2.1.1.229" evidence="3"/>
<evidence type="ECO:0000259" key="15">
    <source>
        <dbReference type="PROSITE" id="PS50102"/>
    </source>
</evidence>
<organism evidence="17">
    <name type="scientific">Notodromas monacha</name>
    <dbReference type="NCBI Taxonomy" id="399045"/>
    <lineage>
        <taxon>Eukaryota</taxon>
        <taxon>Metazoa</taxon>
        <taxon>Ecdysozoa</taxon>
        <taxon>Arthropoda</taxon>
        <taxon>Crustacea</taxon>
        <taxon>Oligostraca</taxon>
        <taxon>Ostracoda</taxon>
        <taxon>Podocopa</taxon>
        <taxon>Podocopida</taxon>
        <taxon>Cypridocopina</taxon>
        <taxon>Cypridoidea</taxon>
        <taxon>Cyprididae</taxon>
        <taxon>Notodromas</taxon>
    </lineage>
</organism>
<evidence type="ECO:0000256" key="5">
    <source>
        <dbReference type="ARBA" id="ARBA00022679"/>
    </source>
</evidence>
<dbReference type="Gene3D" id="2.60.120.590">
    <property type="entry name" value="Alpha-ketoglutarate-dependent dioxygenase AlkB-like"/>
    <property type="match status" value="1"/>
</dbReference>
<evidence type="ECO:0000256" key="7">
    <source>
        <dbReference type="ARBA" id="ARBA00022884"/>
    </source>
</evidence>
<comment type="function">
    <text evidence="11">Catalyzes the methylation of 5-carboxymethyl uridine to 5-methylcarboxymethyl uridine at the wobble position of the anticodon loop in tRNA via its methyltransferase domain. Catalyzes the last step in the formation of 5-methylcarboxymethyl uridine at the wobble position of the anticodon loop in target tRNA. Has a preference for tRNA(Arg) and tRNA(Glu), and does not bind tRNA(Lys). Binds tRNA and catalyzes the iron and alpha-ketoglutarate dependent hydroxylation of 5-methylcarboxymethyl uridine at the wobble position of the anticodon loop in tRNA via its dioxygenase domain, giving rise to 5-(S)-methoxycarbonylhydroxymethyluridine; has a preference for tRNA(Gly). Required for normal survival after DNA damage. May inhibit apoptosis and promote cell survival and angiogenesis.</text>
</comment>
<evidence type="ECO:0000259" key="16">
    <source>
        <dbReference type="PROSITE" id="PS51471"/>
    </source>
</evidence>
<evidence type="ECO:0000313" key="18">
    <source>
        <dbReference type="Proteomes" id="UP000678499"/>
    </source>
</evidence>
<keyword evidence="18" id="KW-1185">Reference proteome</keyword>
<dbReference type="InterPro" id="IPR037151">
    <property type="entry name" value="AlkB-like_sf"/>
</dbReference>
<dbReference type="PANTHER" id="PTHR13069">
    <property type="entry name" value="ALKYLATED DNA REPAIR PROTEIN ALKB HOMOLOG 8"/>
    <property type="match status" value="1"/>
</dbReference>
<dbReference type="SUPFAM" id="SSF53335">
    <property type="entry name" value="S-adenosyl-L-methionine-dependent methyltransferases"/>
    <property type="match status" value="1"/>
</dbReference>
<dbReference type="Pfam" id="PF00076">
    <property type="entry name" value="RRM_1"/>
    <property type="match status" value="1"/>
</dbReference>
<evidence type="ECO:0000256" key="11">
    <source>
        <dbReference type="ARBA" id="ARBA00045506"/>
    </source>
</evidence>
<proteinExistence type="inferred from homology"/>
<dbReference type="SUPFAM" id="SSF54928">
    <property type="entry name" value="RNA-binding domain, RBD"/>
    <property type="match status" value="1"/>
</dbReference>
<dbReference type="InterPro" id="IPR012677">
    <property type="entry name" value="Nucleotide-bd_a/b_plait_sf"/>
</dbReference>
<evidence type="ECO:0000256" key="10">
    <source>
        <dbReference type="ARBA" id="ARBA00034996"/>
    </source>
</evidence>
<dbReference type="InterPro" id="IPR051422">
    <property type="entry name" value="AlkB_tRNA_MeTrf/Diox"/>
</dbReference>
<accession>A0A7R9BVD1</accession>
<dbReference type="Proteomes" id="UP000678499">
    <property type="component" value="Unassembled WGS sequence"/>
</dbReference>
<comment type="catalytic activity">
    <reaction evidence="10">
        <text>5-(carboxymethyl)uridine(34) in tRNA + S-adenosyl-L-methionine = 5-(2-methoxy-2-oxoethyl)uridine(34) in tRNA + S-adenosyl-L-homocysteine</text>
        <dbReference type="Rhea" id="RHEA:43208"/>
        <dbReference type="Rhea" id="RHEA-COMP:10407"/>
        <dbReference type="Rhea" id="RHEA-COMP:10408"/>
        <dbReference type="ChEBI" id="CHEBI:57856"/>
        <dbReference type="ChEBI" id="CHEBI:59789"/>
        <dbReference type="ChEBI" id="CHEBI:74851"/>
        <dbReference type="ChEBI" id="CHEBI:74882"/>
        <dbReference type="EC" id="2.1.1.229"/>
    </reaction>
</comment>
<evidence type="ECO:0000313" key="17">
    <source>
        <dbReference type="EMBL" id="CAD7282297.1"/>
    </source>
</evidence>
<dbReference type="GO" id="GO:0000049">
    <property type="term" value="F:tRNA binding"/>
    <property type="evidence" value="ECO:0007669"/>
    <property type="project" value="TreeGrafter"/>
</dbReference>
<dbReference type="GO" id="GO:0002098">
    <property type="term" value="P:tRNA wobble uridine modification"/>
    <property type="evidence" value="ECO:0007669"/>
    <property type="project" value="TreeGrafter"/>
</dbReference>
<dbReference type="InterPro" id="IPR013216">
    <property type="entry name" value="Methyltransf_11"/>
</dbReference>
<name>A0A7R9BVD1_9CRUS</name>
<dbReference type="InterPro" id="IPR029063">
    <property type="entry name" value="SAM-dependent_MTases_sf"/>
</dbReference>
<dbReference type="InterPro" id="IPR000504">
    <property type="entry name" value="RRM_dom"/>
</dbReference>
<dbReference type="GO" id="GO:0005634">
    <property type="term" value="C:nucleus"/>
    <property type="evidence" value="ECO:0007669"/>
    <property type="project" value="TreeGrafter"/>
</dbReference>
<evidence type="ECO:0000256" key="12">
    <source>
        <dbReference type="ARBA" id="ARBA00049786"/>
    </source>
</evidence>
<dbReference type="InterPro" id="IPR027450">
    <property type="entry name" value="AlkB-like"/>
</dbReference>
<dbReference type="AlphaFoldDB" id="A0A7R9BVD1"/>
<keyword evidence="5" id="KW-0808">Transferase</keyword>
<gene>
    <name evidence="17" type="ORF">NMOB1V02_LOCUS9926</name>
</gene>
<dbReference type="CDD" id="cd02440">
    <property type="entry name" value="AdoMet_MTases"/>
    <property type="match status" value="1"/>
</dbReference>
<evidence type="ECO:0000256" key="13">
    <source>
        <dbReference type="ARBA" id="ARBA00049802"/>
    </source>
</evidence>
<evidence type="ECO:0000256" key="1">
    <source>
        <dbReference type="ARBA" id="ARBA00001954"/>
    </source>
</evidence>
<evidence type="ECO:0000256" key="6">
    <source>
        <dbReference type="ARBA" id="ARBA00022833"/>
    </source>
</evidence>
<dbReference type="GO" id="GO:0005737">
    <property type="term" value="C:cytoplasm"/>
    <property type="evidence" value="ECO:0007669"/>
    <property type="project" value="TreeGrafter"/>
</dbReference>
<dbReference type="PANTHER" id="PTHR13069:SF21">
    <property type="entry name" value="ALKYLATED DNA REPAIR PROTEIN ALKB HOMOLOG 8"/>
    <property type="match status" value="1"/>
</dbReference>
<dbReference type="Gene3D" id="3.40.50.150">
    <property type="entry name" value="Vaccinia Virus protein VP39"/>
    <property type="match status" value="1"/>
</dbReference>
<dbReference type="InterPro" id="IPR035979">
    <property type="entry name" value="RBD_domain_sf"/>
</dbReference>
<keyword evidence="9" id="KW-0511">Multifunctional enzyme</keyword>
<dbReference type="OrthoDB" id="271595at2759"/>
<keyword evidence="8" id="KW-0408">Iron</keyword>
<comment type="similarity">
    <text evidence="2">Belongs to the alkB family.</text>
</comment>
<dbReference type="EMBL" id="CAJPEX010003695">
    <property type="protein sequence ID" value="CAG0922449.1"/>
    <property type="molecule type" value="Genomic_DNA"/>
</dbReference>
<keyword evidence="4" id="KW-0489">Methyltransferase</keyword>